<evidence type="ECO:0000256" key="1">
    <source>
        <dbReference type="ARBA" id="ARBA00022737"/>
    </source>
</evidence>
<feature type="transmembrane region" description="Helical" evidence="3">
    <location>
        <begin position="4118"/>
        <end position="4141"/>
    </location>
</feature>
<feature type="domain" description="LysM" evidence="4">
    <location>
        <begin position="4026"/>
        <end position="4073"/>
    </location>
</feature>
<comment type="caution">
    <text evidence="5">The sequence shown here is derived from an EMBL/GenBank/DDBJ whole genome shotgun (WGS) entry which is preliminary data.</text>
</comment>
<dbReference type="Pfam" id="PF25023">
    <property type="entry name" value="TEN_YD-shell"/>
    <property type="match status" value="5"/>
</dbReference>
<evidence type="ECO:0000313" key="6">
    <source>
        <dbReference type="Proteomes" id="UP000029575"/>
    </source>
</evidence>
<sequence length="4709" mass="506717">MVSIVTGNGLGLQSSSALGLGGRGQIGSASFGQTGEQIYVNAANGNLVIQDRDQLLLGQGVNSAIYRAYNSLGQLPGDNWRPGGTRTVDGLTGSVNTAESTVTLTDWDGSTIRYTYDATRKLYVATSSVSTGVRPTLSFDAAANAWNWRDGASQITEIYDASHGGRLTSSRDRDGNTVNYMYNAAGLLTQVATAGGDVTYLDYNISNQLIDLRTVYRDAKNQLVTATTVRYAYDAQGRLSTVTVDLSPEDNSIADGKVFTTTYTYDGTSSRVASIAQSDGSRVAFTYRLVGSDYRVATIAQTADTGVTRVTALSYDAARNQTTITDPLGLKTVLTYDASGRLLRTQSANASGPVQTQTFSYDDANNVVTVRGSNGELYRYGYDSRCNLVHTIDEHGTEIWYTYGANNEVLTEQVWPSGGAARRTTRYVYDTNGHLRFVMSPEGRVTEFRYNAAGQRVSEIAYSGAQYDVGSLGSSASVSETILVAWVTGIADKSRAVRTDTTYDYRGNVASVTQYGKLLADGTGDLTAGAGEVSQIRYVYDAFGRLLQRYVGPIDKPQVEQFTYDGLGRLLTATRFDGALTLYQYDDTRHTVSVTFSNGLTRTSTYNAAGELISVAESSAGRVLSQVQNAYDAAGRLRMTTDANGLKTHYLYNELGQRVAQIGPDGALSETAYAPGTNLVVRTTVYSTRLTSEQLAKLVDDNGRPVQMTAGKALTLDNANLRPVSTAQDRSEWRFYVETNRLDHTVDADGTVMQYRYDDAGHLIATTTYANRLDVGLLPDSNTVAADTANDRTIRYFYDNDGLLRGQLDAQGYLSEYRYNAAGERIETIRYSTATNAAMRASGTLAQLIPATRPQDIREQYLYDAQGRLRAEIDGEGFLTSYQYDALGNVTQRTRGRQIATSQLSAPQQVPVTFRAKGAPGTTVEVWIDGVKAGTVTLNSTSDAAYTVVASNVVPIANHTIEFRSPGGAQVSIEDALFGNRPFAATGDAVITGSVGGNPTQESARYTLDAAQTAFYWASLPGELEQTSYAYDAMGRLIERTTYSVSGNATTTYAYDDQGNLTNETTGDRTSTHRYDEQGHLIGQLSGEGSAALVALGASATQAQIDAVWKSWGVSYGYDASGLRTSMTDANGNRTLYYYDTAGHLTHVVNPLGEVTEYQYDTFGDVTQTIVYATRTESGALGALAGGLLTDALKTAFTALGNDGQASRTRFAYSATGRLLLRTDARGFNTEYTYNPFGELTSLVQEISSGVRVRTSSAYDKRGNLLVRQNVDPGGLNLLSSVLYDAFGRVIQSTDANGVVRSQQYDRNGNVVVVTDGTGSQTKLTYDAFGNVLNRTDNTGNTTTYTYSAFNREVTVTTPEGIRTTTAYNAFGQLITLTDGRGNATQYQYDLDGHLTRTTDATGATAAQSYDRAGQLIDTVDARGIHTVYRYDAAGRVLTRTVDPVGLNLVTRYEYDAKGQLTRTTDPSGVVTETRYDLNGQKVAVITDVGGLNLTTTFAYDGQGNVVTVTEGVGSAHPRVTQNVYDKAGRLTSTIVDPAGLKLTTNYRYDKNGNVIAATDAAGGTTRYTYDAENRPIWSVGPTGAVVKNLYDAQGRLVMRQAFAAPLDLSGLPATLSDADIMSRLATSASDQITRFAYDTDGRVVYTINGMGNVTGFTYDANGNVTETAGYAGAIAIGGVVTAADVTAALEARGAELSGQDRVTHAAFDAANRALYTIDPAGAVTANRYDANGNLLEQTQIAARYSGATTEAAVTAWQATSANRTADRTTTWAYDASNRPAYVIDAEGYVTASRYDAAGRLVSTVRYGAADALARGLSTAALAQRFPASAPADAAVTQYRYDAAGRLSDTVDALGFVTHYVLDALGQPTETIVAYGTAQAVTTHRDYDAAGNLVQETRASGTPIAVTTRYVYDAMGRLLQLTDPRGVELITQDTDWAVAQRRAHGVVASAADLTDGERAMLIALYSTRYTYDANGQIVTETDPLGYTVTHEYDAFGNRISTTNRNGHVMRFEVDAANRVVATYGPGDAVVRTEYNAFGDTVKVTQGSAVTTLAYDQLGRLIQSTDAMGYSERYGYDAFGNRTSYTNKLGGQFSYTYDRLGRKTSETLPILSGRQPVVNRFEYDARGNLTKTIEAAGLSEARTISYVYDLLDRQTQIIRTAHPLTSPTATPTETRTYDAQGNVTSITDPNGAQTRLFYDALNRLIAQVSPTGTYSAFEYDGVGNRVRERVFADRVSVPVGTLPSAAPAQTDKTRETRYVYDADNRLIESRVMNVTTGRMSDASGNTYDIASNSTIVRTWRYDGEGHVVIETDPYDNPILHYYDSQGSEILRIDALGYGVAWQRDANGNVLQETQFAQRYQDAYSVASDPFVLMRSWQRNGDDRITNYEWDLNGRMTSETRAGVRYASVDGNGRLIEQFGDARTQYTYDAEGHLLRKLDANGSQYDFTYDLIGRMTEQKLPQFADYQNRMVRATTQFVYDGVGHVIREDTLGAPGDRSIVASTTYGYNGDRLYYSGNGEGGTEYFTGYDAAGNVTLITYTNVDADGRTVDVRTSISYDAEGHEISRVTRTYLRSNNTLIEQGPTLELQYNAFGEVIARRTSVGTLGGVWQEYAEYDNAGHVVRTNFDDGVSHVFMYDKNGNATLKVESMQADLRTYAIDDILKDVQLNQTFTKYDARNQVVQITQPKVWMGAPQVTFRPVDIDIEGGNFADTLLTVKGWLDAPTRPIDGPATSEELRIASGGISAGVSVQWRYVGSYVEVSGMSIDIPDLSNLLGAYQVEVVASYEGNGTVVVRNDNGGVLRGPFSVNNSTSIVLPPNSGTHVEIPINDVSPWLSIPGGGPWDTFFDFGYTIEIYVTPLSDPSIGRQSLGTVEKSARLYDASTGGTVPSDVLNASLVAAGPANVLTFADSTLGDGMSGAVYYRPLGSNGPFAQLNRMQDGGASSFRVDASSLAGGTYEMWYVSTRPDGRLERRDQYTVTIPASGQVAPNPIDQRSPYTGPDVHFDATGTYFWRAPGVFDVYSLQASNQAPATSAQLRIRTEGTNDGWTTLNVARDAITGAFPLDFSGLGAGDYDVELVLFDGLGQTLDIVEGPISLRDGQPPTVAFNYLSDKRTTVTFTSQPAAAEWILLTYEGNGLKETIRVDRLANGEFVWDARALLLGADSYTYAITFTAYDATGTPLTMSRGNVTIGEMTIGGETGPGLTVELTGSETPSILQFSPVDANNNPVAAATLKLYYRPAPKTVADYDAEYDFIEIHPDAQGRYQWDASSLPTQVDYEYYYLALDAEGNVLADREGFFNTGTRNNPATNVEIDQQIRDTETRRDLTIDRFQTYNAFGEVASEIWLTQKQNGAIGEWQTNVRELYYNTQGNLILKREPTVSITLANGFQMDARPETTFYYDRTGNLVGLLDANGNLSTHQWNYGLAQPAVARVWDAQGNGKSYGYDVRGDLRVYTDELGRRTDYTYDQWHHLTRVDRPVLANGQRSTERYEYDRAGNRIATTDAMGARSKVYYDSQGRVTRTVSAAGRTVSYNYQWASNIRSVGTNVGGGWVLTTTDANGMTSVDQMDIYGRVTWHRDLGGHTFVYEYNWAGLLARQSSAETGQDIEYDYYSNGMVWKVLDHGTGTEALYEYDANGNRTQERFRSIADNYVFARTMVEYDAMNRVTAIRDLKYNVYYEYDAVGNRRRMLAEYHDLLDNHQTYQEYWYEYDALNRFTVSMGQLSTGQRATSQDDTSVSIVIGGAGSDGVQLGYNAAGERTLAHYASDGRTEIYAYDANGFLATQTINGKLYAERTNDLTGRVTRYTSYDQDGTTRLVDLARNWDADGQLMSERDDVAQQTTTYTRMADGTVTRVDQRPTSGSGTSVSTTYTYEWWDSAKQKTVVSQADNPSRPGWKPARSLSEYDVNGNLKTVYDDGGEQADKSRMLTYWTDQQGQVLRRDELVQVRWGENWQVLGAGGDYKHEYYYLNGHRVGNVGNDGVDHVDYVQELAGQLGTGSDDRYKIFKPISTADFDENFMRIDNAYPGPAAGSWTARGGDTLQSIAAAVWGDASLWYILADANGLKGEDTLKTGQILKIPNKVTNVHNTSDTFKPYDPGKAIGNTQPTLPDPPPPPGKNGGCGGLASIIAVVVAVVATVYTAGAAAIAMNAVAAGTSTFAAGAAALTGGLAGTTIVTGVGLAAAGAAALGGAVGAAASQGFLIAAGAQSGFDWKGVALGTVSAAAGSGVGQALGSAGLAGQLGQAGKVGQIGLGATVGAGTSGVSQGVGALTGLQHGFDWKGVAASAVAAGVGSGIRQTVFGQIPGLGQAGAAVAAGTAGTLVRGGSLSRNIGAVTMDAIASTVGNMVVDQVQGASVAKNSVPSSTDLLTQQAIAAVNGQVLPGAIGGVGSGFMPLDTSYNGNVGLFGGVGGVTTLDAATSAASVDALAASRAPYSASSLLFGPSMGFPDRERPIMLADAGGNPENTLLAWRVAAGQIASDTGNYVKGLANTPTQFVNGALALGHAAVRGGEAIGLLPPGAGAGSTPQIPYFQTDGGFAARSGNATGFALTMFGQIPEQLAMKTAGVLDAALSRQAAKASTGETVTVYRVDDIGFAPRISSDGTIPIVTTRSGNERALFVNIGQPQRAQEFALVNRGGNATVTAVDADASILERLRATAVYDKSRAATLNPTAPLVVDVNKAVDQFGLRTSEQIQWLRDAIKPGTARIIDPKDLK</sequence>
<dbReference type="EMBL" id="JPGD01000005">
    <property type="protein sequence ID" value="KGB98446.1"/>
    <property type="molecule type" value="Genomic_DNA"/>
</dbReference>
<feature type="region of interest" description="Disordered" evidence="2">
    <location>
        <begin position="4089"/>
        <end position="4113"/>
    </location>
</feature>
<dbReference type="PANTHER" id="PTHR32305">
    <property type="match status" value="1"/>
</dbReference>
<keyword evidence="3" id="KW-0812">Transmembrane</keyword>
<dbReference type="InterPro" id="IPR031325">
    <property type="entry name" value="RHS_repeat"/>
</dbReference>
<dbReference type="InterPro" id="IPR006530">
    <property type="entry name" value="YD"/>
</dbReference>
<protein>
    <submittedName>
        <fullName evidence="5">RHS Repeat family protein</fullName>
    </submittedName>
</protein>
<evidence type="ECO:0000313" key="5">
    <source>
        <dbReference type="EMBL" id="KGB98446.1"/>
    </source>
</evidence>
<dbReference type="Proteomes" id="UP000029575">
    <property type="component" value="Unassembled WGS sequence"/>
</dbReference>
<accession>A0AA88Z107</accession>
<evidence type="ECO:0000256" key="3">
    <source>
        <dbReference type="SAM" id="Phobius"/>
    </source>
</evidence>
<evidence type="ECO:0000256" key="2">
    <source>
        <dbReference type="SAM" id="MobiDB-lite"/>
    </source>
</evidence>
<keyword evidence="3" id="KW-0472">Membrane</keyword>
<dbReference type="InterPro" id="IPR056823">
    <property type="entry name" value="TEN-like_YD-shell"/>
</dbReference>
<dbReference type="Pfam" id="PF05593">
    <property type="entry name" value="RHS_repeat"/>
    <property type="match status" value="7"/>
</dbReference>
<dbReference type="RefSeq" id="WP_034206897.1">
    <property type="nucleotide sequence ID" value="NZ_KN150854.1"/>
</dbReference>
<reference evidence="5 6" key="1">
    <citation type="submission" date="2014-06" db="EMBL/GenBank/DDBJ databases">
        <authorList>
            <person name="Bishop-Lilly K.A."/>
            <person name="Broomall S.M."/>
            <person name="Chain P.S."/>
            <person name="Chertkov O."/>
            <person name="Coyne S.R."/>
            <person name="Daligault H.E."/>
            <person name="Davenport K.W."/>
            <person name="Erkkila T."/>
            <person name="Frey K.G."/>
            <person name="Gibbons H.S."/>
            <person name="Gu W."/>
            <person name="Jaissle J."/>
            <person name="Johnson S.L."/>
            <person name="Koroleva G.I."/>
            <person name="Ladner J.T."/>
            <person name="Lo C.-C."/>
            <person name="Minogue T.D."/>
            <person name="Munk C."/>
            <person name="Palacios G.F."/>
            <person name="Redden C.L."/>
            <person name="Rosenzweig C.N."/>
            <person name="Scholz M.B."/>
            <person name="Teshima H."/>
            <person name="Xu Y."/>
        </authorList>
    </citation>
    <scope>NUCLEOTIDE SEQUENCE [LARGE SCALE GENOMIC DNA]</scope>
    <source>
        <strain evidence="5 6">DWS 37UF10B-2</strain>
    </source>
</reference>
<organism evidence="5 6">
    <name type="scientific">Burkholderia cepacia</name>
    <name type="common">Pseudomonas cepacia</name>
    <dbReference type="NCBI Taxonomy" id="292"/>
    <lineage>
        <taxon>Bacteria</taxon>
        <taxon>Pseudomonadati</taxon>
        <taxon>Pseudomonadota</taxon>
        <taxon>Betaproteobacteria</taxon>
        <taxon>Burkholderiales</taxon>
        <taxon>Burkholderiaceae</taxon>
        <taxon>Burkholderia</taxon>
        <taxon>Burkholderia cepacia complex</taxon>
    </lineage>
</organism>
<dbReference type="InterPro" id="IPR018392">
    <property type="entry name" value="LysM"/>
</dbReference>
<keyword evidence="3" id="KW-1133">Transmembrane helix</keyword>
<dbReference type="Pfam" id="PF01476">
    <property type="entry name" value="LysM"/>
    <property type="match status" value="1"/>
</dbReference>
<dbReference type="Gene3D" id="2.180.10.10">
    <property type="entry name" value="RHS repeat-associated core"/>
    <property type="match status" value="10"/>
</dbReference>
<dbReference type="NCBIfam" id="TIGR01643">
    <property type="entry name" value="YD_repeat_2x"/>
    <property type="match status" value="23"/>
</dbReference>
<name>A0AA88Z107_BURCE</name>
<dbReference type="Gene3D" id="3.10.350.10">
    <property type="entry name" value="LysM domain"/>
    <property type="match status" value="1"/>
</dbReference>
<dbReference type="PANTHER" id="PTHR32305:SF15">
    <property type="entry name" value="PROTEIN RHSA-RELATED"/>
    <property type="match status" value="1"/>
</dbReference>
<keyword evidence="1" id="KW-0677">Repeat</keyword>
<dbReference type="SUPFAM" id="SSF69304">
    <property type="entry name" value="Tricorn protease N-terminal domain"/>
    <property type="match status" value="2"/>
</dbReference>
<evidence type="ECO:0000259" key="4">
    <source>
        <dbReference type="PROSITE" id="PS51782"/>
    </source>
</evidence>
<dbReference type="InterPro" id="IPR050708">
    <property type="entry name" value="T6SS_VgrG/RHS"/>
</dbReference>
<dbReference type="InterPro" id="IPR036779">
    <property type="entry name" value="LysM_dom_sf"/>
</dbReference>
<dbReference type="PROSITE" id="PS51782">
    <property type="entry name" value="LYSM"/>
    <property type="match status" value="1"/>
</dbReference>
<gene>
    <name evidence="5" type="ORF">DM43_3093</name>
</gene>
<proteinExistence type="predicted"/>
<dbReference type="CDD" id="cd00118">
    <property type="entry name" value="LysM"/>
    <property type="match status" value="1"/>
</dbReference>
<feature type="transmembrane region" description="Helical" evidence="3">
    <location>
        <begin position="4153"/>
        <end position="4183"/>
    </location>
</feature>